<gene>
    <name evidence="2" type="ORF">I6N95_07815</name>
</gene>
<protein>
    <recommendedName>
        <fullName evidence="4">DUF5067 domain-containing protein</fullName>
    </recommendedName>
</protein>
<evidence type="ECO:0008006" key="4">
    <source>
        <dbReference type="Google" id="ProtNLM"/>
    </source>
</evidence>
<dbReference type="RefSeq" id="WP_209526420.1">
    <property type="nucleotide sequence ID" value="NZ_JAEEGA010000004.1"/>
</dbReference>
<evidence type="ECO:0000313" key="2">
    <source>
        <dbReference type="EMBL" id="MBP1040907.1"/>
    </source>
</evidence>
<keyword evidence="3" id="KW-1185">Reference proteome</keyword>
<comment type="caution">
    <text evidence="2">The sequence shown here is derived from an EMBL/GenBank/DDBJ whole genome shotgun (WGS) entry which is preliminary data.</text>
</comment>
<evidence type="ECO:0000256" key="1">
    <source>
        <dbReference type="SAM" id="SignalP"/>
    </source>
</evidence>
<reference evidence="2" key="1">
    <citation type="submission" date="2020-12" db="EMBL/GenBank/DDBJ databases">
        <title>Vagococcus allomyrinae sp. nov. and Enterococcus lavae sp. nov., isolated from the larvae of Allomyrina dichotoma.</title>
        <authorList>
            <person name="Lee S.D."/>
        </authorList>
    </citation>
    <scope>NUCLEOTIDE SEQUENCE</scope>
    <source>
        <strain evidence="2">BWB3-3</strain>
    </source>
</reference>
<dbReference type="AlphaFoldDB" id="A0A940PAD8"/>
<dbReference type="EMBL" id="JAEEGA010000004">
    <property type="protein sequence ID" value="MBP1040907.1"/>
    <property type="molecule type" value="Genomic_DNA"/>
</dbReference>
<keyword evidence="1" id="KW-0732">Signal</keyword>
<sequence>MKKKFTIISTLLVTVSIALVIIVNQTDSTDLKTKEKKVINKTAPPSSVDTLSINSENTRLFIVDNMSTNQNFSLKSLHYANANNQWIETTLHSYFIEDFSTLNYQEYDADIQKNATIDLGFQVNFEPNSHNAIYFKDIPNSAKKVQFSFSDKTSKIVSLKSKKE</sequence>
<name>A0A940PAD8_9ENTE</name>
<organism evidence="2 3">
    <name type="scientific">Vagococcus allomyrinae</name>
    <dbReference type="NCBI Taxonomy" id="2794353"/>
    <lineage>
        <taxon>Bacteria</taxon>
        <taxon>Bacillati</taxon>
        <taxon>Bacillota</taxon>
        <taxon>Bacilli</taxon>
        <taxon>Lactobacillales</taxon>
        <taxon>Enterococcaceae</taxon>
        <taxon>Vagococcus</taxon>
    </lineage>
</organism>
<dbReference type="Proteomes" id="UP000674938">
    <property type="component" value="Unassembled WGS sequence"/>
</dbReference>
<accession>A0A940PAD8</accession>
<evidence type="ECO:0000313" key="3">
    <source>
        <dbReference type="Proteomes" id="UP000674938"/>
    </source>
</evidence>
<proteinExistence type="predicted"/>
<feature type="chain" id="PRO_5038930276" description="DUF5067 domain-containing protein" evidence="1">
    <location>
        <begin position="21"/>
        <end position="164"/>
    </location>
</feature>
<feature type="signal peptide" evidence="1">
    <location>
        <begin position="1"/>
        <end position="20"/>
    </location>
</feature>